<accession>A0ABN6LAW1</accession>
<keyword evidence="9 12" id="KW-1133">Transmembrane helix</keyword>
<dbReference type="PANTHER" id="PTHR32024:SF2">
    <property type="entry name" value="TRK SYSTEM POTASSIUM UPTAKE PROTEIN TRKG-RELATED"/>
    <property type="match status" value="1"/>
</dbReference>
<organism evidence="13 14">
    <name type="scientific">Persicobacter psychrovividus</name>
    <dbReference type="NCBI Taxonomy" id="387638"/>
    <lineage>
        <taxon>Bacteria</taxon>
        <taxon>Pseudomonadati</taxon>
        <taxon>Bacteroidota</taxon>
        <taxon>Cytophagia</taxon>
        <taxon>Cytophagales</taxon>
        <taxon>Persicobacteraceae</taxon>
        <taxon>Persicobacter</taxon>
    </lineage>
</organism>
<evidence type="ECO:0000256" key="3">
    <source>
        <dbReference type="ARBA" id="ARBA00022448"/>
    </source>
</evidence>
<dbReference type="Pfam" id="PF02386">
    <property type="entry name" value="TrkH"/>
    <property type="match status" value="1"/>
</dbReference>
<evidence type="ECO:0000313" key="14">
    <source>
        <dbReference type="Proteomes" id="UP001354989"/>
    </source>
</evidence>
<reference evidence="13 14" key="1">
    <citation type="submission" date="2021-12" db="EMBL/GenBank/DDBJ databases">
        <title>Genome sequencing of bacteria with rrn-lacking chromosome and rrn-plasmid.</title>
        <authorList>
            <person name="Anda M."/>
            <person name="Iwasaki W."/>
        </authorList>
    </citation>
    <scope>NUCLEOTIDE SEQUENCE [LARGE SCALE GENOMIC DNA]</scope>
    <source>
        <strain evidence="13 14">NBRC 101262</strain>
    </source>
</reference>
<keyword evidence="10" id="KW-0406">Ion transport</keyword>
<evidence type="ECO:0000256" key="11">
    <source>
        <dbReference type="ARBA" id="ARBA00023136"/>
    </source>
</evidence>
<evidence type="ECO:0000256" key="6">
    <source>
        <dbReference type="ARBA" id="ARBA00022538"/>
    </source>
</evidence>
<proteinExistence type="inferred from homology"/>
<comment type="similarity">
    <text evidence="2">Belongs to the TrkH potassium transport family.</text>
</comment>
<dbReference type="Proteomes" id="UP001354989">
    <property type="component" value="Chromosome"/>
</dbReference>
<keyword evidence="14" id="KW-1185">Reference proteome</keyword>
<keyword evidence="3" id="KW-0813">Transport</keyword>
<dbReference type="PIRSF" id="PIRSF006247">
    <property type="entry name" value="TrkH"/>
    <property type="match status" value="1"/>
</dbReference>
<feature type="transmembrane region" description="Helical" evidence="12">
    <location>
        <begin position="327"/>
        <end position="352"/>
    </location>
</feature>
<evidence type="ECO:0000313" key="13">
    <source>
        <dbReference type="EMBL" id="BDD00156.1"/>
    </source>
</evidence>
<dbReference type="EMBL" id="AP025292">
    <property type="protein sequence ID" value="BDD00156.1"/>
    <property type="molecule type" value="Genomic_DNA"/>
</dbReference>
<dbReference type="InterPro" id="IPR003445">
    <property type="entry name" value="Cat_transpt"/>
</dbReference>
<evidence type="ECO:0000256" key="7">
    <source>
        <dbReference type="ARBA" id="ARBA00022692"/>
    </source>
</evidence>
<name>A0ABN6LAW1_9BACT</name>
<feature type="transmembrane region" description="Helical" evidence="12">
    <location>
        <begin position="39"/>
        <end position="59"/>
    </location>
</feature>
<feature type="transmembrane region" description="Helical" evidence="12">
    <location>
        <begin position="12"/>
        <end position="33"/>
    </location>
</feature>
<evidence type="ECO:0000256" key="4">
    <source>
        <dbReference type="ARBA" id="ARBA00022475"/>
    </source>
</evidence>
<keyword evidence="8" id="KW-0630">Potassium</keyword>
<feature type="transmembrane region" description="Helical" evidence="12">
    <location>
        <begin position="185"/>
        <end position="208"/>
    </location>
</feature>
<feature type="transmembrane region" description="Helical" evidence="12">
    <location>
        <begin position="237"/>
        <end position="260"/>
    </location>
</feature>
<keyword evidence="11 12" id="KW-0472">Membrane</keyword>
<feature type="transmembrane region" description="Helical" evidence="12">
    <location>
        <begin position="391"/>
        <end position="415"/>
    </location>
</feature>
<evidence type="ECO:0000256" key="5">
    <source>
        <dbReference type="ARBA" id="ARBA00022519"/>
    </source>
</evidence>
<sequence>MRFHFKSIIHILGMLLIINSVFMLTALPFSIYFQDMQHWAILKAFAITMGAGSLAFFFTRQTERVVKKRDVYIVVTFGWILMALSATLPYLFSGAIHNLTDAFFECISGYTTTGASILKDIEAVAPSILYWRSLTQWIGGMGIIVLTVAILPLIGVGGMQLFVAEAPGISADKLRPRITDTAKRLWVIYIGLTLTETVLLRVFGMTWYDAFNHSLTTMATGGFSTKNASIAHFPNPLIQYTIIIFMFFAGTNFSMMYFGFQGQLKKVWNNDEFRAYFLSIVGLSTVFGLYVGYQLYGDIELGFRDVAFQLVSLITTTGFVSADYTSWAPFLTILCFILLFVGGSAGSTAGGIKTVRHLILAKNGWLDLKRQLHPSAVIPVRLNGKAVSGEITYTVLAFVIIFLITFVIGAMLLAMTGLDLMTAMGASATSLGNVGPGIGSVGPVDNFAWLPPMAKWICSSLMLLGRLELFTVLLLFTPFFWRGN</sequence>
<keyword evidence="6" id="KW-0633">Potassium transport</keyword>
<feature type="transmembrane region" description="Helical" evidence="12">
    <location>
        <begin position="71"/>
        <end position="92"/>
    </location>
</feature>
<comment type="subcellular location">
    <subcellularLocation>
        <location evidence="1">Cell inner membrane</location>
        <topology evidence="1">Multi-pass membrane protein</topology>
    </subcellularLocation>
</comment>
<dbReference type="InterPro" id="IPR004772">
    <property type="entry name" value="TrkH"/>
</dbReference>
<dbReference type="PANTHER" id="PTHR32024">
    <property type="entry name" value="TRK SYSTEM POTASSIUM UPTAKE PROTEIN TRKG-RELATED"/>
    <property type="match status" value="1"/>
</dbReference>
<dbReference type="RefSeq" id="WP_332922850.1">
    <property type="nucleotide sequence ID" value="NZ_AP025292.1"/>
</dbReference>
<protein>
    <submittedName>
        <fullName evidence="13">Trk system potassium transporter TrkH</fullName>
    </submittedName>
</protein>
<keyword evidence="7 12" id="KW-0812">Transmembrane</keyword>
<feature type="transmembrane region" description="Helical" evidence="12">
    <location>
        <begin position="137"/>
        <end position="164"/>
    </location>
</feature>
<evidence type="ECO:0000256" key="8">
    <source>
        <dbReference type="ARBA" id="ARBA00022958"/>
    </source>
</evidence>
<keyword evidence="5" id="KW-0997">Cell inner membrane</keyword>
<gene>
    <name evidence="13" type="ORF">PEPS_24360</name>
</gene>
<feature type="transmembrane region" description="Helical" evidence="12">
    <location>
        <begin position="272"/>
        <end position="293"/>
    </location>
</feature>
<keyword evidence="4" id="KW-1003">Cell membrane</keyword>
<feature type="transmembrane region" description="Helical" evidence="12">
    <location>
        <begin position="453"/>
        <end position="481"/>
    </location>
</feature>
<evidence type="ECO:0000256" key="1">
    <source>
        <dbReference type="ARBA" id="ARBA00004429"/>
    </source>
</evidence>
<evidence type="ECO:0000256" key="9">
    <source>
        <dbReference type="ARBA" id="ARBA00022989"/>
    </source>
</evidence>
<evidence type="ECO:0000256" key="2">
    <source>
        <dbReference type="ARBA" id="ARBA00009137"/>
    </source>
</evidence>
<evidence type="ECO:0000256" key="10">
    <source>
        <dbReference type="ARBA" id="ARBA00023065"/>
    </source>
</evidence>
<evidence type="ECO:0000256" key="12">
    <source>
        <dbReference type="SAM" id="Phobius"/>
    </source>
</evidence>